<dbReference type="FunFam" id="3.40.250.10:FF:000022">
    <property type="entry name" value="Thiosulfate sulfurtransferase/rhodanese-like domain-containing protein 2"/>
    <property type="match status" value="1"/>
</dbReference>
<evidence type="ECO:0000313" key="4">
    <source>
        <dbReference type="EMBL" id="CAD5123576.1"/>
    </source>
</evidence>
<dbReference type="Gene3D" id="1.25.40.20">
    <property type="entry name" value="Ankyrin repeat-containing domain"/>
    <property type="match status" value="1"/>
</dbReference>
<dbReference type="InterPro" id="IPR001763">
    <property type="entry name" value="Rhodanese-like_dom"/>
</dbReference>
<dbReference type="SMART" id="SM00450">
    <property type="entry name" value="RHOD"/>
    <property type="match status" value="1"/>
</dbReference>
<dbReference type="CDD" id="cd01518">
    <property type="entry name" value="RHOD_YceA"/>
    <property type="match status" value="1"/>
</dbReference>
<protein>
    <recommendedName>
        <fullName evidence="1">Thiosulfate sulfurtransferase/rhodanese-like domain-containing protein 2</fullName>
    </recommendedName>
</protein>
<evidence type="ECO:0000256" key="1">
    <source>
        <dbReference type="ARBA" id="ARBA00069711"/>
    </source>
</evidence>
<dbReference type="Pfam" id="PF12368">
    <property type="entry name" value="Rhodanese_C"/>
    <property type="match status" value="1"/>
</dbReference>
<dbReference type="PROSITE" id="PS50297">
    <property type="entry name" value="ANK_REP_REGION"/>
    <property type="match status" value="2"/>
</dbReference>
<dbReference type="OrthoDB" id="6275821at2759"/>
<dbReference type="Proteomes" id="UP000549394">
    <property type="component" value="Unassembled WGS sequence"/>
</dbReference>
<dbReference type="SMART" id="SM00248">
    <property type="entry name" value="ANK"/>
    <property type="match status" value="6"/>
</dbReference>
<dbReference type="InterPro" id="IPR057944">
    <property type="entry name" value="TSTD2_N"/>
</dbReference>
<dbReference type="InterPro" id="IPR020936">
    <property type="entry name" value="TrhO"/>
</dbReference>
<dbReference type="EMBL" id="CAJFCJ010000019">
    <property type="protein sequence ID" value="CAD5123576.1"/>
    <property type="molecule type" value="Genomic_DNA"/>
</dbReference>
<evidence type="ECO:0000313" key="5">
    <source>
        <dbReference type="Proteomes" id="UP000549394"/>
    </source>
</evidence>
<dbReference type="InterPro" id="IPR002110">
    <property type="entry name" value="Ankyrin_rpt"/>
</dbReference>
<comment type="caution">
    <text evidence="4">The sequence shown here is derived from an EMBL/GenBank/DDBJ whole genome shotgun (WGS) entry which is preliminary data.</text>
</comment>
<dbReference type="PANTHER" id="PTHR43268:SF6">
    <property type="entry name" value="THIOSULFATE SULFURTRANSFERASE_RHODANESE-LIKE DOMAIN-CONTAINING PROTEIN 2"/>
    <property type="match status" value="1"/>
</dbReference>
<gene>
    <name evidence="4" type="ORF">DGYR_LOCUS11243</name>
</gene>
<dbReference type="Gene3D" id="3.30.70.100">
    <property type="match status" value="1"/>
</dbReference>
<organism evidence="4 5">
    <name type="scientific">Dimorphilus gyrociliatus</name>
    <dbReference type="NCBI Taxonomy" id="2664684"/>
    <lineage>
        <taxon>Eukaryota</taxon>
        <taxon>Metazoa</taxon>
        <taxon>Spiralia</taxon>
        <taxon>Lophotrochozoa</taxon>
        <taxon>Annelida</taxon>
        <taxon>Polychaeta</taxon>
        <taxon>Polychaeta incertae sedis</taxon>
        <taxon>Dinophilidae</taxon>
        <taxon>Dimorphilus</taxon>
    </lineage>
</organism>
<dbReference type="Gene3D" id="3.40.250.10">
    <property type="entry name" value="Rhodanese-like domain"/>
    <property type="match status" value="1"/>
</dbReference>
<dbReference type="PANTHER" id="PTHR43268">
    <property type="entry name" value="THIOSULFATE SULFURTRANSFERASE/RHODANESE-LIKE DOMAIN-CONTAINING PROTEIN 2"/>
    <property type="match status" value="1"/>
</dbReference>
<feature type="domain" description="Rhodanese" evidence="3">
    <location>
        <begin position="258"/>
        <end position="353"/>
    </location>
</feature>
<evidence type="ECO:0000259" key="3">
    <source>
        <dbReference type="PROSITE" id="PS50206"/>
    </source>
</evidence>
<dbReference type="SUPFAM" id="SSF52821">
    <property type="entry name" value="Rhodanese/Cell cycle control phosphatase"/>
    <property type="match status" value="1"/>
</dbReference>
<evidence type="ECO:0000256" key="2">
    <source>
        <dbReference type="PROSITE-ProRule" id="PRU00023"/>
    </source>
</evidence>
<dbReference type="InterPro" id="IPR036770">
    <property type="entry name" value="Ankyrin_rpt-contain_sf"/>
</dbReference>
<dbReference type="PROSITE" id="PS50088">
    <property type="entry name" value="ANK_REPEAT"/>
    <property type="match status" value="3"/>
</dbReference>
<dbReference type="SUPFAM" id="SSF48403">
    <property type="entry name" value="Ankyrin repeat"/>
    <property type="match status" value="1"/>
</dbReference>
<dbReference type="Pfam" id="PF00581">
    <property type="entry name" value="Rhodanese"/>
    <property type="match status" value="1"/>
</dbReference>
<dbReference type="InterPro" id="IPR036873">
    <property type="entry name" value="Rhodanese-like_dom_sf"/>
</dbReference>
<keyword evidence="2" id="KW-0040">ANK repeat</keyword>
<keyword evidence="5" id="KW-1185">Reference proteome</keyword>
<feature type="repeat" description="ANK" evidence="2">
    <location>
        <begin position="532"/>
        <end position="564"/>
    </location>
</feature>
<dbReference type="InterPro" id="IPR022111">
    <property type="entry name" value="Rhodanese_C"/>
</dbReference>
<dbReference type="InterPro" id="IPR040503">
    <property type="entry name" value="TRHO_N"/>
</dbReference>
<name>A0A7I8W4U1_9ANNE</name>
<feature type="repeat" description="ANK" evidence="2">
    <location>
        <begin position="489"/>
        <end position="521"/>
    </location>
</feature>
<feature type="repeat" description="ANK" evidence="2">
    <location>
        <begin position="461"/>
        <end position="488"/>
    </location>
</feature>
<reference evidence="4 5" key="1">
    <citation type="submission" date="2020-08" db="EMBL/GenBank/DDBJ databases">
        <authorList>
            <person name="Hejnol A."/>
        </authorList>
    </citation>
    <scope>NUCLEOTIDE SEQUENCE [LARGE SCALE GENOMIC DNA]</scope>
</reference>
<dbReference type="Pfam" id="PF23949">
    <property type="entry name" value="TSTD2_N"/>
    <property type="match status" value="1"/>
</dbReference>
<sequence>MSNQQIKDPAIEKVAKKLAFTDFVNSCKTEDGVWICCDKKIASKREFHRHVAINHNQDVSKRASDLKNNDESCPDLKRRYNKKRKLDSQFEDVEDDNEGNYEGQEWLPKNIGDLINETIPPENYNDGVIVLFYKYRCIKKVERIKNWLLNLCQRLDLTGKVRIASEGVNATLGSNDFRKIKVFVECFKKHPLFHDMTEFDFKMSNGNSKDFPEGLKVGIYSEICRLGINPDDLSFEKASTHISAEKFHSAVEDHLNKPNDNKIFIDCRNYYESKIGCFTGAIDPNIRKFSYWPEYVDKNLNMFKDKEVYMYCTGGIRCERGSAYLKSKGVASDIYQLSGGIHKYLEQFPNGHFKGKLFVFDNRYAISYNDQVIAECCYCKKPWDQYKLCSSEHCKHLVSAVEDNNLHRAQLLINNQMYDIDELKKSVVLTIKRQNNKGLKILLNVFKNGLRRALCLDEPLIVLAARTGNVEILKTLLESGFSIDETNSRNATALYIASYYGYIKAIDVLLQFGADINKATSLASPSPSMFPTGDTPLHAAIQNRNANVVYKLLEYKPKLNFRDSNLKTPLHYAAHTGLCYDALIDAGADLDAVDSANLVPLNYALSEGLDLVVRSLVRGGCSLKSNSGVSFLKQAVVKGHVKALLCLLKGGCSLKPCPKLYKDIIKRPDIFRMLIDLNSIPRKSLSYKFVEENCSEKLLTMLLENGSIRDPIPAWNNITLKRICSLVIRESIGENIWTRAKLIVQLSLPPIMIDFILLRDMLFFDEKLYDDFENWWNG</sequence>
<proteinExistence type="predicted"/>
<dbReference type="PROSITE" id="PS50206">
    <property type="entry name" value="RHODANESE_3"/>
    <property type="match status" value="1"/>
</dbReference>
<dbReference type="Pfam" id="PF17773">
    <property type="entry name" value="UPF0176_N"/>
    <property type="match status" value="1"/>
</dbReference>
<accession>A0A7I8W4U1</accession>
<dbReference type="AlphaFoldDB" id="A0A7I8W4U1"/>
<dbReference type="Pfam" id="PF12796">
    <property type="entry name" value="Ank_2"/>
    <property type="match status" value="2"/>
</dbReference>